<evidence type="ECO:0000259" key="4">
    <source>
        <dbReference type="Pfam" id="PF00884"/>
    </source>
</evidence>
<dbReference type="RefSeq" id="WP_132224853.1">
    <property type="nucleotide sequence ID" value="NZ_JANKBG010000010.1"/>
</dbReference>
<dbReference type="Proteomes" id="UP000295773">
    <property type="component" value="Unassembled WGS sequence"/>
</dbReference>
<dbReference type="GO" id="GO:0046872">
    <property type="term" value="F:metal ion binding"/>
    <property type="evidence" value="ECO:0007669"/>
    <property type="project" value="UniProtKB-KW"/>
</dbReference>
<evidence type="ECO:0000313" key="5">
    <source>
        <dbReference type="EMBL" id="TCU59263.1"/>
    </source>
</evidence>
<reference evidence="5 6" key="1">
    <citation type="submission" date="2019-03" db="EMBL/GenBank/DDBJ databases">
        <title>Genomic Encyclopedia of Type Strains, Phase IV (KMG-IV): sequencing the most valuable type-strain genomes for metagenomic binning, comparative biology and taxonomic classification.</title>
        <authorList>
            <person name="Goeker M."/>
        </authorList>
    </citation>
    <scope>NUCLEOTIDE SEQUENCE [LARGE SCALE GENOMIC DNA]</scope>
    <source>
        <strain evidence="5 6">DSM 29481</strain>
    </source>
</reference>
<dbReference type="PROSITE" id="PS00149">
    <property type="entry name" value="SULFATASE_2"/>
    <property type="match status" value="1"/>
</dbReference>
<protein>
    <submittedName>
        <fullName evidence="5">Arylsulfatase A-like enzyme</fullName>
    </submittedName>
</protein>
<keyword evidence="3" id="KW-0378">Hydrolase</keyword>
<comment type="similarity">
    <text evidence="1">Belongs to the sulfatase family.</text>
</comment>
<evidence type="ECO:0000256" key="3">
    <source>
        <dbReference type="ARBA" id="ARBA00022801"/>
    </source>
</evidence>
<dbReference type="CDD" id="cd16022">
    <property type="entry name" value="sulfatase_like"/>
    <property type="match status" value="1"/>
</dbReference>
<accession>A0A4R3TBM7</accession>
<gene>
    <name evidence="5" type="ORF">EDD61_11077</name>
</gene>
<evidence type="ECO:0000313" key="6">
    <source>
        <dbReference type="Proteomes" id="UP000295773"/>
    </source>
</evidence>
<dbReference type="InterPro" id="IPR024607">
    <property type="entry name" value="Sulfatase_CS"/>
</dbReference>
<dbReference type="EMBL" id="SMBP01000010">
    <property type="protein sequence ID" value="TCU59263.1"/>
    <property type="molecule type" value="Genomic_DNA"/>
</dbReference>
<dbReference type="NCBIfam" id="NF010322">
    <property type="entry name" value="PRK13759.1"/>
    <property type="match status" value="1"/>
</dbReference>
<dbReference type="GO" id="GO:0005737">
    <property type="term" value="C:cytoplasm"/>
    <property type="evidence" value="ECO:0007669"/>
    <property type="project" value="TreeGrafter"/>
</dbReference>
<sequence>MKKANVLLLMCDQFRGDCLSIAHHPDVKTPYLDSLANDGVLFEQAYSACPSCIPARAALLTGRSQRAHRRVGYEDNIPWEYEHYLAEEFSNAGYQTQCIGKMHVHPPRLLCGFQGLKLHDGYLGCYRGNDIPHWMHQEVCDDYLFDLQNSLDRHADVNASGAECNSWVTHPWIYEERLHPTNWCADNSIRFLKTRDRSKPFFLMSSFVRPHQPLDPPPAYYAMYKDKQLREPTKGDWDDEAMTKQYGFTSDSIYGCNDAAMRHDAMAGYYASITHVDHQIGRILSALREEGMYEDTIILFVSDHGEMLFDHSLWRKVFPYEGSTHIPFLMHIGKNIADLLPKRIRGICELRDIMPTLLALCDLPIPETVDGLSLYDTILHDTEIKRSYLHGEHSFHSGFSNHYIVTPTDKYIWYSETGREQYFHLANDPNETHDALHDVQYQQRIEQLRKYLIAELKDREEGYSDGSRLFSGKCAKTILQQKY</sequence>
<dbReference type="GO" id="GO:0008484">
    <property type="term" value="F:sulfuric ester hydrolase activity"/>
    <property type="evidence" value="ECO:0007669"/>
    <property type="project" value="TreeGrafter"/>
</dbReference>
<dbReference type="Pfam" id="PF00884">
    <property type="entry name" value="Sulfatase"/>
    <property type="match status" value="1"/>
</dbReference>
<keyword evidence="2" id="KW-0479">Metal-binding</keyword>
<dbReference type="PANTHER" id="PTHR45953:SF1">
    <property type="entry name" value="IDURONATE 2-SULFATASE"/>
    <property type="match status" value="1"/>
</dbReference>
<dbReference type="InterPro" id="IPR000917">
    <property type="entry name" value="Sulfatase_N"/>
</dbReference>
<evidence type="ECO:0000256" key="1">
    <source>
        <dbReference type="ARBA" id="ARBA00008779"/>
    </source>
</evidence>
<dbReference type="Gene3D" id="3.40.720.10">
    <property type="entry name" value="Alkaline Phosphatase, subunit A"/>
    <property type="match status" value="1"/>
</dbReference>
<name>A0A4R3TBM7_9FIRM</name>
<comment type="caution">
    <text evidence="5">The sequence shown here is derived from an EMBL/GenBank/DDBJ whole genome shotgun (WGS) entry which is preliminary data.</text>
</comment>
<evidence type="ECO:0000256" key="2">
    <source>
        <dbReference type="ARBA" id="ARBA00022723"/>
    </source>
</evidence>
<feature type="domain" description="Sulfatase N-terminal" evidence="4">
    <location>
        <begin position="5"/>
        <end position="362"/>
    </location>
</feature>
<organism evidence="5 6">
    <name type="scientific">Longicatena caecimuris</name>
    <dbReference type="NCBI Taxonomy" id="1796635"/>
    <lineage>
        <taxon>Bacteria</taxon>
        <taxon>Bacillati</taxon>
        <taxon>Bacillota</taxon>
        <taxon>Erysipelotrichia</taxon>
        <taxon>Erysipelotrichales</taxon>
        <taxon>Erysipelotrichaceae</taxon>
        <taxon>Longicatena</taxon>
    </lineage>
</organism>
<dbReference type="SUPFAM" id="SSF53649">
    <property type="entry name" value="Alkaline phosphatase-like"/>
    <property type="match status" value="1"/>
</dbReference>
<dbReference type="InterPro" id="IPR017850">
    <property type="entry name" value="Alkaline_phosphatase_core_sf"/>
</dbReference>
<dbReference type="PANTHER" id="PTHR45953">
    <property type="entry name" value="IDURONATE 2-SULFATASE"/>
    <property type="match status" value="1"/>
</dbReference>
<dbReference type="AlphaFoldDB" id="A0A4R3TBM7"/>
<proteinExistence type="inferred from homology"/>
<keyword evidence="6" id="KW-1185">Reference proteome</keyword>